<evidence type="ECO:0000313" key="3">
    <source>
        <dbReference type="Proteomes" id="UP000008192"/>
    </source>
</evidence>
<accession>A0AAU8PGV7</accession>
<sequence>MSAAWVGNMDKGVMVRLAEVEDAAAVLVEKAQEQAQRMRESAEAAGETLVKEAEGSVVEAQEQAWHEACARIDAQRREACGQLERELSVLEEDVERFEAFLDGFFFG</sequence>
<name>A0AAU8PGV7_TREPG</name>
<reference evidence="3" key="1">
    <citation type="journal article" date="2012" name="PLoS Negl. Trop. Dis.">
        <title>Whole genome sequences of three Treponema pallidum ssp. pertenue strains: yaws and syphilis treponemes differ in less than 0.2% of the genome sequence.</title>
        <authorList>
            <person name="Cejkova D."/>
            <person name="Zobanikova M."/>
            <person name="Chen L."/>
            <person name="Pospisilova P."/>
            <person name="Strouhal M."/>
            <person name="Qin X."/>
            <person name="Mikalova L."/>
            <person name="Norris S.J."/>
            <person name="Muzny D.M."/>
            <person name="Gibbs R.A."/>
            <person name="Fulton L.L."/>
            <person name="Sodergren E."/>
            <person name="Weinstock G.M."/>
            <person name="Smajs D."/>
        </authorList>
    </citation>
    <scope>NUCLEOTIDE SEQUENCE [LARGE SCALE GENOMIC DNA]</scope>
    <source>
        <strain evidence="3">Gauthier</strain>
    </source>
</reference>
<feature type="coiled-coil region" evidence="1">
    <location>
        <begin position="17"/>
        <end position="48"/>
    </location>
</feature>
<organism evidence="2 3">
    <name type="scientific">Treponema pallidum subsp. pertenue (strain Gauthier)</name>
    <dbReference type="NCBI Taxonomy" id="491080"/>
    <lineage>
        <taxon>Bacteria</taxon>
        <taxon>Pseudomonadati</taxon>
        <taxon>Spirochaetota</taxon>
        <taxon>Spirochaetia</taxon>
        <taxon>Spirochaetales</taxon>
        <taxon>Treponemataceae</taxon>
        <taxon>Treponema</taxon>
    </lineage>
</organism>
<protein>
    <submittedName>
        <fullName evidence="2">Uncharacterized protein</fullName>
    </submittedName>
</protein>
<dbReference type="Proteomes" id="UP000008192">
    <property type="component" value="Chromosome"/>
</dbReference>
<dbReference type="EMBL" id="CP002376">
    <property type="protein sequence ID" value="AEZ59793.1"/>
    <property type="molecule type" value="Genomic_DNA"/>
</dbReference>
<keyword evidence="1" id="KW-0175">Coiled coil</keyword>
<gene>
    <name evidence="2" type="ordered locus">TPEGAU_0535</name>
</gene>
<dbReference type="AlphaFoldDB" id="A0AAU8PGV7"/>
<dbReference type="KEGG" id="tpg:TPEGAU_0535"/>
<proteinExistence type="predicted"/>
<evidence type="ECO:0000256" key="1">
    <source>
        <dbReference type="SAM" id="Coils"/>
    </source>
</evidence>
<evidence type="ECO:0000313" key="2">
    <source>
        <dbReference type="EMBL" id="AEZ59793.1"/>
    </source>
</evidence>